<feature type="transmembrane region" description="Helical" evidence="1">
    <location>
        <begin position="102"/>
        <end position="122"/>
    </location>
</feature>
<comment type="caution">
    <text evidence="2">The sequence shown here is derived from an EMBL/GenBank/DDBJ whole genome shotgun (WGS) entry which is preliminary data.</text>
</comment>
<accession>A0A9D7SAG1</accession>
<evidence type="ECO:0000256" key="1">
    <source>
        <dbReference type="SAM" id="Phobius"/>
    </source>
</evidence>
<evidence type="ECO:0000313" key="3">
    <source>
        <dbReference type="Proteomes" id="UP000808349"/>
    </source>
</evidence>
<reference evidence="2 3" key="1">
    <citation type="submission" date="2020-10" db="EMBL/GenBank/DDBJ databases">
        <title>Connecting structure to function with the recovery of over 1000 high-quality activated sludge metagenome-assembled genomes encoding full-length rRNA genes using long-read sequencing.</title>
        <authorList>
            <person name="Singleton C.M."/>
            <person name="Petriglieri F."/>
            <person name="Kristensen J.M."/>
            <person name="Kirkegaard R.H."/>
            <person name="Michaelsen T.Y."/>
            <person name="Andersen M.H."/>
            <person name="Karst S.M."/>
            <person name="Dueholm M.S."/>
            <person name="Nielsen P.H."/>
            <person name="Albertsen M."/>
        </authorList>
    </citation>
    <scope>NUCLEOTIDE SEQUENCE [LARGE SCALE GENOMIC DNA]</scope>
    <source>
        <strain evidence="2">Ribe_18-Q3-R11-54_BAT3C.373</strain>
    </source>
</reference>
<feature type="transmembrane region" description="Helical" evidence="1">
    <location>
        <begin position="165"/>
        <end position="188"/>
    </location>
</feature>
<proteinExistence type="predicted"/>
<evidence type="ECO:0000313" key="2">
    <source>
        <dbReference type="EMBL" id="MBK9719012.1"/>
    </source>
</evidence>
<dbReference type="EMBL" id="JADKFW010000014">
    <property type="protein sequence ID" value="MBK9719012.1"/>
    <property type="molecule type" value="Genomic_DNA"/>
</dbReference>
<keyword evidence="1" id="KW-1133">Transmembrane helix</keyword>
<gene>
    <name evidence="2" type="ORF">IPO85_16155</name>
</gene>
<feature type="transmembrane region" description="Helical" evidence="1">
    <location>
        <begin position="79"/>
        <end position="96"/>
    </location>
</feature>
<sequence>MKLPIFIKQVLPFLFLFSLMIFITIIIDYILHYYHLVFIGRYFGLMGTCIIVFSFVYSLRKRKIIQSGSPKDLLTMHEYFAWIGSVLILVHAGIHFNAVLPWLAIFMLLINVASGLVGKFLFKKASMVLNAKRQDLMALGMSIEEVDRKLFFDIITVDAMKKWRIVHLPIAFTLGILSILHIISILIFS</sequence>
<keyword evidence="1" id="KW-0812">Transmembrane</keyword>
<keyword evidence="1" id="KW-0472">Membrane</keyword>
<name>A0A9D7SAG1_9BACT</name>
<organism evidence="2 3">
    <name type="scientific">Candidatus Defluviibacterium haderslevense</name>
    <dbReference type="NCBI Taxonomy" id="2981993"/>
    <lineage>
        <taxon>Bacteria</taxon>
        <taxon>Pseudomonadati</taxon>
        <taxon>Bacteroidota</taxon>
        <taxon>Saprospiria</taxon>
        <taxon>Saprospirales</taxon>
        <taxon>Saprospiraceae</taxon>
        <taxon>Candidatus Defluviibacterium</taxon>
    </lineage>
</organism>
<protein>
    <submittedName>
        <fullName evidence="2">Uncharacterized protein</fullName>
    </submittedName>
</protein>
<dbReference type="Proteomes" id="UP000808349">
    <property type="component" value="Unassembled WGS sequence"/>
</dbReference>
<dbReference type="AlphaFoldDB" id="A0A9D7SAG1"/>
<feature type="transmembrane region" description="Helical" evidence="1">
    <location>
        <begin position="12"/>
        <end position="32"/>
    </location>
</feature>
<feature type="transmembrane region" description="Helical" evidence="1">
    <location>
        <begin position="38"/>
        <end position="59"/>
    </location>
</feature>